<dbReference type="InterPro" id="IPR028250">
    <property type="entry name" value="DsbDN"/>
</dbReference>
<dbReference type="GO" id="GO:0016020">
    <property type="term" value="C:membrane"/>
    <property type="evidence" value="ECO:0007669"/>
    <property type="project" value="UniProtKB-SubCell"/>
</dbReference>
<name>A0AA35VB43_9PROT</name>
<feature type="transmembrane region" description="Helical" evidence="6">
    <location>
        <begin position="429"/>
        <end position="453"/>
    </location>
</feature>
<evidence type="ECO:0000256" key="4">
    <source>
        <dbReference type="ARBA" id="ARBA00022989"/>
    </source>
</evidence>
<dbReference type="RefSeq" id="WP_289841944.1">
    <property type="nucleotide sequence ID" value="NZ_CATKSH010000004.1"/>
</dbReference>
<feature type="transmembrane region" description="Helical" evidence="6">
    <location>
        <begin position="299"/>
        <end position="326"/>
    </location>
</feature>
<dbReference type="GO" id="GO:0015035">
    <property type="term" value="F:protein-disulfide reductase activity"/>
    <property type="evidence" value="ECO:0007669"/>
    <property type="project" value="TreeGrafter"/>
</dbReference>
<proteinExistence type="predicted"/>
<dbReference type="EMBL" id="CATKSH010000004">
    <property type="protein sequence ID" value="CAI9120153.1"/>
    <property type="molecule type" value="Genomic_DNA"/>
</dbReference>
<feature type="transmembrane region" description="Helical" evidence="6">
    <location>
        <begin position="523"/>
        <end position="544"/>
    </location>
</feature>
<evidence type="ECO:0000256" key="5">
    <source>
        <dbReference type="ARBA" id="ARBA00023136"/>
    </source>
</evidence>
<keyword evidence="7" id="KW-0732">Signal</keyword>
<keyword evidence="11" id="KW-1185">Reference proteome</keyword>
<comment type="caution">
    <text evidence="10">The sequence shown here is derived from an EMBL/GenBank/DDBJ whole genome shotgun (WGS) entry which is preliminary data.</text>
</comment>
<dbReference type="PANTHER" id="PTHR32234:SF3">
    <property type="entry name" value="SUPPRESSION OF COPPER SENSITIVITY PROTEIN"/>
    <property type="match status" value="1"/>
</dbReference>
<feature type="transmembrane region" description="Helical" evidence="6">
    <location>
        <begin position="495"/>
        <end position="517"/>
    </location>
</feature>
<keyword evidence="3" id="KW-0201">Cytochrome c-type biogenesis</keyword>
<dbReference type="Pfam" id="PF02683">
    <property type="entry name" value="DsbD_TM"/>
    <property type="match status" value="1"/>
</dbReference>
<keyword evidence="2 6" id="KW-0812">Transmembrane</keyword>
<feature type="signal peptide" evidence="7">
    <location>
        <begin position="1"/>
        <end position="20"/>
    </location>
</feature>
<reference evidence="10" key="1">
    <citation type="submission" date="2023-03" db="EMBL/GenBank/DDBJ databases">
        <authorList>
            <person name="Cleenwerck I."/>
        </authorList>
    </citation>
    <scope>NUCLEOTIDE SEQUENCE</scope>
    <source>
        <strain evidence="10">LMG 32879</strain>
    </source>
</reference>
<keyword evidence="4 6" id="KW-1133">Transmembrane helix</keyword>
<feature type="transmembrane region" description="Helical" evidence="6">
    <location>
        <begin position="556"/>
        <end position="576"/>
    </location>
</feature>
<feature type="domain" description="Thiol:disulfide interchange protein DsbD N-terminal" evidence="9">
    <location>
        <begin position="44"/>
        <end position="158"/>
    </location>
</feature>
<evidence type="ECO:0000313" key="11">
    <source>
        <dbReference type="Proteomes" id="UP001176960"/>
    </source>
</evidence>
<evidence type="ECO:0000256" key="2">
    <source>
        <dbReference type="ARBA" id="ARBA00022692"/>
    </source>
</evidence>
<evidence type="ECO:0000256" key="6">
    <source>
        <dbReference type="SAM" id="Phobius"/>
    </source>
</evidence>
<dbReference type="Pfam" id="PF13899">
    <property type="entry name" value="Thioredoxin_7"/>
    <property type="match status" value="1"/>
</dbReference>
<dbReference type="GO" id="GO:0045454">
    <property type="term" value="P:cell redox homeostasis"/>
    <property type="evidence" value="ECO:0007669"/>
    <property type="project" value="TreeGrafter"/>
</dbReference>
<dbReference type="Pfam" id="PF11412">
    <property type="entry name" value="DsbD_N"/>
    <property type="match status" value="1"/>
</dbReference>
<evidence type="ECO:0000256" key="1">
    <source>
        <dbReference type="ARBA" id="ARBA00004141"/>
    </source>
</evidence>
<evidence type="ECO:0000313" key="10">
    <source>
        <dbReference type="EMBL" id="CAI9120153.1"/>
    </source>
</evidence>
<feature type="domain" description="Cytochrome C biogenesis protein transmembrane" evidence="8">
    <location>
        <begin position="304"/>
        <end position="512"/>
    </location>
</feature>
<comment type="subcellular location">
    <subcellularLocation>
        <location evidence="1">Membrane</location>
        <topology evidence="1">Multi-pass membrane protein</topology>
    </subcellularLocation>
</comment>
<dbReference type="AlphaFoldDB" id="A0AA35VB43"/>
<accession>A0AA35VB43</accession>
<feature type="chain" id="PRO_5041220457" evidence="7">
    <location>
        <begin position="21"/>
        <end position="707"/>
    </location>
</feature>
<gene>
    <name evidence="10" type="ORF">LMG32879_000982</name>
</gene>
<dbReference type="InterPro" id="IPR036249">
    <property type="entry name" value="Thioredoxin-like_sf"/>
</dbReference>
<sequence length="707" mass="73315">MRQFVSLLLVILWLGGTAHAAESQAITSERDEATLVTDRDAIGPDQILHVGLRLKLKPGWHTYWVNPGDAGEAPVLKVQASGGAEGASDTIDWPTPVRLSEGGLMAYAYEGDVVLPEVLKLRGKSLQGKGGVTIKAHAEWLVCENTCVPEEGEFTLVLPPADADPGPGAQAAPLFAKAEAARPVPSPFAASFGADGILTLSGAGLSAQSVHDAWFMPSAGGLIDHVAKQALSVGDGHVSLKLTWAAGSKAPSTVAGIVVLQDAAGKTSSLWIDAKNSGATPSAATPSAPVAAHPADASYGLGMLLVFAFLGGLILNLMPCVFPVLAMKALSVAKMGAHGRRAAFHSAFAYTGGVMGTFALLGLLLFGLRAAGSVAGWGFQFQSSVFVVGVGWLLFLMALNLLGVFEITTGLGQDVRPKTGLAGDVMTGALAVVVATPCTAPFMGVAIAAALGGGAVSSLAIFLSMGLGLAFPYLLIAGVPGIATRLPKPGNWMSILRQFLAFPLLATCVWLLWVAGLQRGPDVVGLATGGAVALGFAAWMYGLAQQRAMTEGVTRGVIVVRAIAIGVFALVVASLARIDAAPAPHVSTAAMEQSATSRSVPYSAEALAKARAQGRPVFIDMTAAWCITCMVNERVALYTADVQDAFHAHDIVYMKGDWTNRDQAITDYLRAHGRDGVPLYVYYPSHGPEQVLPQILTPGMVLSTING</sequence>
<evidence type="ECO:0000256" key="7">
    <source>
        <dbReference type="SAM" id="SignalP"/>
    </source>
</evidence>
<dbReference type="SUPFAM" id="SSF52833">
    <property type="entry name" value="Thioredoxin-like"/>
    <property type="match status" value="1"/>
</dbReference>
<dbReference type="InterPro" id="IPR003834">
    <property type="entry name" value="Cyt_c_assmbl_TM_dom"/>
</dbReference>
<keyword evidence="5 6" id="KW-0472">Membrane</keyword>
<dbReference type="CDD" id="cd02953">
    <property type="entry name" value="DsbDgamma"/>
    <property type="match status" value="1"/>
</dbReference>
<evidence type="ECO:0000259" key="9">
    <source>
        <dbReference type="Pfam" id="PF11412"/>
    </source>
</evidence>
<dbReference type="Proteomes" id="UP001176960">
    <property type="component" value="Unassembled WGS sequence"/>
</dbReference>
<feature type="transmembrane region" description="Helical" evidence="6">
    <location>
        <begin position="347"/>
        <end position="366"/>
    </location>
</feature>
<feature type="transmembrane region" description="Helical" evidence="6">
    <location>
        <begin position="386"/>
        <end position="408"/>
    </location>
</feature>
<dbReference type="GO" id="GO:0017004">
    <property type="term" value="P:cytochrome complex assembly"/>
    <property type="evidence" value="ECO:0007669"/>
    <property type="project" value="UniProtKB-KW"/>
</dbReference>
<evidence type="ECO:0000259" key="8">
    <source>
        <dbReference type="Pfam" id="PF02683"/>
    </source>
</evidence>
<evidence type="ECO:0000256" key="3">
    <source>
        <dbReference type="ARBA" id="ARBA00022748"/>
    </source>
</evidence>
<dbReference type="PANTHER" id="PTHR32234">
    <property type="entry name" value="THIOL:DISULFIDE INTERCHANGE PROTEIN DSBD"/>
    <property type="match status" value="1"/>
</dbReference>
<feature type="transmembrane region" description="Helical" evidence="6">
    <location>
        <begin position="459"/>
        <end position="483"/>
    </location>
</feature>
<organism evidence="10 11">
    <name type="scientific">Brytella acorum</name>
    <dbReference type="NCBI Taxonomy" id="2959299"/>
    <lineage>
        <taxon>Bacteria</taxon>
        <taxon>Pseudomonadati</taxon>
        <taxon>Pseudomonadota</taxon>
        <taxon>Alphaproteobacteria</taxon>
        <taxon>Acetobacterales</taxon>
        <taxon>Acetobacteraceae</taxon>
        <taxon>Brytella</taxon>
    </lineage>
</organism>
<dbReference type="Gene3D" id="3.40.30.10">
    <property type="entry name" value="Glutaredoxin"/>
    <property type="match status" value="1"/>
</dbReference>
<dbReference type="InterPro" id="IPR035671">
    <property type="entry name" value="DsbD_gamma"/>
</dbReference>
<protein>
    <submittedName>
        <fullName evidence="10">Thioredoxin family protein</fullName>
    </submittedName>
</protein>